<gene>
    <name evidence="1" type="ORF">PHMEG_0005856</name>
</gene>
<dbReference type="PANTHER" id="PTHR37984">
    <property type="entry name" value="PROTEIN CBG26694"/>
    <property type="match status" value="1"/>
</dbReference>
<dbReference type="OrthoDB" id="88547at2759"/>
<keyword evidence="2" id="KW-1185">Reference proteome</keyword>
<dbReference type="Gene3D" id="3.30.420.10">
    <property type="entry name" value="Ribonuclease H-like superfamily/Ribonuclease H"/>
    <property type="match status" value="1"/>
</dbReference>
<evidence type="ECO:0000313" key="1">
    <source>
        <dbReference type="EMBL" id="OWZ19829.1"/>
    </source>
</evidence>
<evidence type="ECO:0008006" key="3">
    <source>
        <dbReference type="Google" id="ProtNLM"/>
    </source>
</evidence>
<accession>A0A225WS11</accession>
<dbReference type="InterPro" id="IPR050951">
    <property type="entry name" value="Retrovirus_Pol_polyprotein"/>
</dbReference>
<proteinExistence type="predicted"/>
<dbReference type="Proteomes" id="UP000198211">
    <property type="component" value="Unassembled WGS sequence"/>
</dbReference>
<dbReference type="InterPro" id="IPR036397">
    <property type="entry name" value="RNaseH_sf"/>
</dbReference>
<dbReference type="SUPFAM" id="SSF53098">
    <property type="entry name" value="Ribonuclease H-like"/>
    <property type="match status" value="1"/>
</dbReference>
<dbReference type="EMBL" id="NBNE01000395">
    <property type="protein sequence ID" value="OWZ19829.1"/>
    <property type="molecule type" value="Genomic_DNA"/>
</dbReference>
<name>A0A225WS11_9STRA</name>
<protein>
    <recommendedName>
        <fullName evidence="3">Integrase catalytic domain-containing protein</fullName>
    </recommendedName>
</protein>
<evidence type="ECO:0000313" key="2">
    <source>
        <dbReference type="Proteomes" id="UP000198211"/>
    </source>
</evidence>
<sequence>MHVGAGTASLKQLSSSFVWDTMSTDMTAFMAGCLNCLSTQGSKVPSPFGKTARVTTPNVLLHFDFLSFTDKHSRDFVYCGRAIADSVYHSFPDWLKRFGIVHSWDSDQGSLFISEMILKLCYLLGSQHHFVTVYSSWANRLVEVINRLVLRSLKVLLGELKLPVNQWPQMLPLA</sequence>
<dbReference type="AlphaFoldDB" id="A0A225WS11"/>
<dbReference type="InterPro" id="IPR012337">
    <property type="entry name" value="RNaseH-like_sf"/>
</dbReference>
<dbReference type="PANTHER" id="PTHR37984:SF5">
    <property type="entry name" value="PROTEIN NYNRIN-LIKE"/>
    <property type="match status" value="1"/>
</dbReference>
<reference evidence="2" key="1">
    <citation type="submission" date="2017-03" db="EMBL/GenBank/DDBJ databases">
        <title>Phytopthora megakarya and P. palmivora, two closely related causual agents of cacao black pod achieved similar genome size and gene model numbers by different mechanisms.</title>
        <authorList>
            <person name="Ali S."/>
            <person name="Shao J."/>
            <person name="Larry D.J."/>
            <person name="Kronmiller B."/>
            <person name="Shen D."/>
            <person name="Strem M.D."/>
            <person name="Melnick R.L."/>
            <person name="Guiltinan M.J."/>
            <person name="Tyler B.M."/>
            <person name="Meinhardt L.W."/>
            <person name="Bailey B.A."/>
        </authorList>
    </citation>
    <scope>NUCLEOTIDE SEQUENCE [LARGE SCALE GENOMIC DNA]</scope>
    <source>
        <strain evidence="2">zdho120</strain>
    </source>
</reference>
<organism evidence="1 2">
    <name type="scientific">Phytophthora megakarya</name>
    <dbReference type="NCBI Taxonomy" id="4795"/>
    <lineage>
        <taxon>Eukaryota</taxon>
        <taxon>Sar</taxon>
        <taxon>Stramenopiles</taxon>
        <taxon>Oomycota</taxon>
        <taxon>Peronosporomycetes</taxon>
        <taxon>Peronosporales</taxon>
        <taxon>Peronosporaceae</taxon>
        <taxon>Phytophthora</taxon>
    </lineage>
</organism>
<dbReference type="STRING" id="4795.A0A225WS11"/>
<comment type="caution">
    <text evidence="1">The sequence shown here is derived from an EMBL/GenBank/DDBJ whole genome shotgun (WGS) entry which is preliminary data.</text>
</comment>
<dbReference type="GO" id="GO:0003676">
    <property type="term" value="F:nucleic acid binding"/>
    <property type="evidence" value="ECO:0007669"/>
    <property type="project" value="InterPro"/>
</dbReference>